<protein>
    <submittedName>
        <fullName evidence="12">Cytochrome c1</fullName>
    </submittedName>
</protein>
<reference evidence="12 13" key="1">
    <citation type="submission" date="2017-08" db="EMBL/GenBank/DDBJ databases">
        <title>Pusillimonas indicus sp. nov., a member of the family Alcaligenaceae isolated from surface seawater.</title>
        <authorList>
            <person name="Li J."/>
        </authorList>
    </citation>
    <scope>NUCLEOTIDE SEQUENCE [LARGE SCALE GENOMIC DNA]</scope>
    <source>
        <strain evidence="12 13">L52-1-41</strain>
    </source>
</reference>
<feature type="signal peptide" evidence="10">
    <location>
        <begin position="1"/>
        <end position="20"/>
    </location>
</feature>
<feature type="chain" id="PRO_5017285041" evidence="10">
    <location>
        <begin position="21"/>
        <end position="281"/>
    </location>
</feature>
<dbReference type="Pfam" id="PF02167">
    <property type="entry name" value="Cytochrom_C1"/>
    <property type="match status" value="2"/>
</dbReference>
<dbReference type="GO" id="GO:0016020">
    <property type="term" value="C:membrane"/>
    <property type="evidence" value="ECO:0007669"/>
    <property type="project" value="UniProtKB-SubCell"/>
</dbReference>
<comment type="subcellular location">
    <subcellularLocation>
        <location evidence="1">Membrane</location>
    </subcellularLocation>
</comment>
<sequence length="281" mass="31408">MIKKLLGALALTLTCSVAVAAGSSYELDHAPDRINNMASLQNGAKLFVNYCLNCHSASSMRYNKLNDIGLTDDEIKKNLLFTSDKVGDLMNVAMRKSDGTAWFGAYPPDLSVIARAKSTNLGPSGVDYVYTFLRTFYRDTSKLSGWNNAVFPSVAMPNVLWERQGPTEYIKTEIHQVTEDGKTSWEHKTTRYDAQGFSETESKTVENYLGGEVVDHIFEAPSAAQQAQYDNDVADLANFLGWMAEPDQLLRKKIGVWVLLFLGLFLVVAWRLNAAYWKHVK</sequence>
<keyword evidence="4 8" id="KW-0479">Metal-binding</keyword>
<comment type="caution">
    <text evidence="12">The sequence shown here is derived from an EMBL/GenBank/DDBJ whole genome shotgun (WGS) entry which is preliminary data.</text>
</comment>
<evidence type="ECO:0000313" key="12">
    <source>
        <dbReference type="EMBL" id="RIY42355.1"/>
    </source>
</evidence>
<keyword evidence="6 8" id="KW-0408">Iron</keyword>
<evidence type="ECO:0000313" key="13">
    <source>
        <dbReference type="Proteomes" id="UP000266206"/>
    </source>
</evidence>
<dbReference type="InterPro" id="IPR002326">
    <property type="entry name" value="Cyt_c1"/>
</dbReference>
<feature type="transmembrane region" description="Helical" evidence="9">
    <location>
        <begin position="254"/>
        <end position="272"/>
    </location>
</feature>
<dbReference type="GO" id="GO:0009055">
    <property type="term" value="F:electron transfer activity"/>
    <property type="evidence" value="ECO:0007669"/>
    <property type="project" value="InterPro"/>
</dbReference>
<evidence type="ECO:0000256" key="8">
    <source>
        <dbReference type="PIRSR" id="PIRSR602326-1"/>
    </source>
</evidence>
<dbReference type="EMBL" id="NQYH01000001">
    <property type="protein sequence ID" value="RIY42355.1"/>
    <property type="molecule type" value="Genomic_DNA"/>
</dbReference>
<dbReference type="GO" id="GO:0046872">
    <property type="term" value="F:metal ion binding"/>
    <property type="evidence" value="ECO:0007669"/>
    <property type="project" value="UniProtKB-KW"/>
</dbReference>
<dbReference type="GO" id="GO:0020037">
    <property type="term" value="F:heme binding"/>
    <property type="evidence" value="ECO:0007669"/>
    <property type="project" value="InterPro"/>
</dbReference>
<dbReference type="InterPro" id="IPR036909">
    <property type="entry name" value="Cyt_c-like_dom_sf"/>
</dbReference>
<keyword evidence="10" id="KW-0732">Signal</keyword>
<dbReference type="PROSITE" id="PS51007">
    <property type="entry name" value="CYTC"/>
    <property type="match status" value="1"/>
</dbReference>
<dbReference type="SUPFAM" id="SSF46626">
    <property type="entry name" value="Cytochrome c"/>
    <property type="match status" value="1"/>
</dbReference>
<dbReference type="InterPro" id="IPR009056">
    <property type="entry name" value="Cyt_c-like_dom"/>
</dbReference>
<feature type="binding site" description="covalent" evidence="8">
    <location>
        <position position="54"/>
    </location>
    <ligand>
        <name>heme c</name>
        <dbReference type="ChEBI" id="CHEBI:61717"/>
    </ligand>
</feature>
<feature type="binding site" description="covalent" evidence="8">
    <location>
        <position position="55"/>
    </location>
    <ligand>
        <name>heme c</name>
        <dbReference type="ChEBI" id="CHEBI:61717"/>
    </ligand>
</feature>
<evidence type="ECO:0000256" key="4">
    <source>
        <dbReference type="ARBA" id="ARBA00022723"/>
    </source>
</evidence>
<evidence type="ECO:0000256" key="5">
    <source>
        <dbReference type="ARBA" id="ARBA00022989"/>
    </source>
</evidence>
<evidence type="ECO:0000256" key="7">
    <source>
        <dbReference type="ARBA" id="ARBA00023136"/>
    </source>
</evidence>
<keyword evidence="3 9" id="KW-0812">Transmembrane</keyword>
<evidence type="ECO:0000256" key="9">
    <source>
        <dbReference type="SAM" id="Phobius"/>
    </source>
</evidence>
<proteinExistence type="predicted"/>
<organism evidence="12 13">
    <name type="scientific">Neopusillimonas maritima</name>
    <dbReference type="NCBI Taxonomy" id="2026239"/>
    <lineage>
        <taxon>Bacteria</taxon>
        <taxon>Pseudomonadati</taxon>
        <taxon>Pseudomonadota</taxon>
        <taxon>Betaproteobacteria</taxon>
        <taxon>Burkholderiales</taxon>
        <taxon>Alcaligenaceae</taxon>
        <taxon>Neopusillimonas</taxon>
    </lineage>
</organism>
<evidence type="ECO:0000256" key="2">
    <source>
        <dbReference type="ARBA" id="ARBA00022617"/>
    </source>
</evidence>
<dbReference type="OrthoDB" id="9798864at2"/>
<dbReference type="Gene3D" id="1.10.760.10">
    <property type="entry name" value="Cytochrome c-like domain"/>
    <property type="match status" value="1"/>
</dbReference>
<accession>A0A3A1YXS1</accession>
<keyword evidence="5 9" id="KW-1133">Transmembrane helix</keyword>
<dbReference type="RefSeq" id="WP_119515419.1">
    <property type="nucleotide sequence ID" value="NZ_NQYH01000001.1"/>
</dbReference>
<feature type="binding site" description="covalent" evidence="8">
    <location>
        <position position="51"/>
    </location>
    <ligand>
        <name>heme c</name>
        <dbReference type="ChEBI" id="CHEBI:61717"/>
    </ligand>
</feature>
<comment type="cofactor">
    <cofactor evidence="8">
        <name>heme c</name>
        <dbReference type="ChEBI" id="CHEBI:61717"/>
    </cofactor>
    <text evidence="8">Binds 1 heme c group covalently per subunit.</text>
</comment>
<dbReference type="PANTHER" id="PTHR10266">
    <property type="entry name" value="CYTOCHROME C1"/>
    <property type="match status" value="1"/>
</dbReference>
<keyword evidence="2 8" id="KW-0349">Heme</keyword>
<evidence type="ECO:0000256" key="10">
    <source>
        <dbReference type="SAM" id="SignalP"/>
    </source>
</evidence>
<feature type="domain" description="Cytochrome c" evidence="11">
    <location>
        <begin position="38"/>
        <end position="137"/>
    </location>
</feature>
<dbReference type="AlphaFoldDB" id="A0A3A1YXS1"/>
<evidence type="ECO:0000256" key="1">
    <source>
        <dbReference type="ARBA" id="ARBA00004370"/>
    </source>
</evidence>
<keyword evidence="7 9" id="KW-0472">Membrane</keyword>
<dbReference type="PANTHER" id="PTHR10266:SF3">
    <property type="entry name" value="CYTOCHROME C1, HEME PROTEIN, MITOCHONDRIAL"/>
    <property type="match status" value="1"/>
</dbReference>
<evidence type="ECO:0000256" key="6">
    <source>
        <dbReference type="ARBA" id="ARBA00023004"/>
    </source>
</evidence>
<evidence type="ECO:0000259" key="11">
    <source>
        <dbReference type="PROSITE" id="PS51007"/>
    </source>
</evidence>
<evidence type="ECO:0000256" key="3">
    <source>
        <dbReference type="ARBA" id="ARBA00022692"/>
    </source>
</evidence>
<dbReference type="Proteomes" id="UP000266206">
    <property type="component" value="Unassembled WGS sequence"/>
</dbReference>
<name>A0A3A1YXS1_9BURK</name>
<gene>
    <name evidence="12" type="ORF">CJP73_02695</name>
</gene>